<dbReference type="EMBL" id="QHBU01000174">
    <property type="protein sequence ID" value="PZR80069.1"/>
    <property type="molecule type" value="Genomic_DNA"/>
</dbReference>
<dbReference type="Gene3D" id="3.30.70.1260">
    <property type="entry name" value="bacterial protein sp0830 like"/>
    <property type="match status" value="1"/>
</dbReference>
<gene>
    <name evidence="2" type="ORF">DLM65_09135</name>
    <name evidence="1" type="ORF">JF886_12545</name>
</gene>
<name>A0A2W5Z3Y8_9BACT</name>
<dbReference type="PANTHER" id="PTHR36439:SF1">
    <property type="entry name" value="DUF1697 DOMAIN-CONTAINING PROTEIN"/>
    <property type="match status" value="1"/>
</dbReference>
<dbReference type="Proteomes" id="UP000606991">
    <property type="component" value="Unassembled WGS sequence"/>
</dbReference>
<dbReference type="RefSeq" id="WP_337312979.1">
    <property type="nucleotide sequence ID" value="NZ_JAEKNS010000129.1"/>
</dbReference>
<sequence>MVYVAWLRGINVGGKGMISMAALKKMFERLGFGDVRTYINSGNVIFTTRAVSPAPLAKRIEDGIGEDFGFPVKVVLRTRDDMVALLKALPKTWQHDQRAQCNVMFLSREIDAPSILSALPSNPSVETVRYTPGAVLWRIDRSQVTRSRMTRIVGTAIYKNMTIRNANTVRRVHALMDDVKGA</sequence>
<dbReference type="InterPro" id="IPR012545">
    <property type="entry name" value="DUF1697"/>
</dbReference>
<protein>
    <submittedName>
        <fullName evidence="2">DUF1697 domain-containing protein</fullName>
    </submittedName>
</protein>
<accession>A0A2W5Z3Y8</accession>
<evidence type="ECO:0000313" key="3">
    <source>
        <dbReference type="Proteomes" id="UP000248724"/>
    </source>
</evidence>
<reference evidence="2 3" key="1">
    <citation type="journal article" date="2017" name="Nature">
        <title>Atmospheric trace gases support primary production in Antarctic desert surface soil.</title>
        <authorList>
            <person name="Ji M."/>
            <person name="Greening C."/>
            <person name="Vanwonterghem I."/>
            <person name="Carere C.R."/>
            <person name="Bay S.K."/>
            <person name="Steen J.A."/>
            <person name="Montgomery K."/>
            <person name="Lines T."/>
            <person name="Beardall J."/>
            <person name="van Dorst J."/>
            <person name="Snape I."/>
            <person name="Stott M.B."/>
            <person name="Hugenholtz P."/>
            <person name="Ferrari B.C."/>
        </authorList>
    </citation>
    <scope>NUCLEOTIDE SEQUENCE [LARGE SCALE GENOMIC DNA]</scope>
    <source>
        <strain evidence="2">RRmetagenome_bin12</strain>
    </source>
</reference>
<reference evidence="1 4" key="3">
    <citation type="submission" date="2020-10" db="EMBL/GenBank/DDBJ databases">
        <title>Ca. Dormibacterota MAGs.</title>
        <authorList>
            <person name="Montgomery K."/>
        </authorList>
    </citation>
    <scope>NUCLEOTIDE SEQUENCE [LARGE SCALE GENOMIC DNA]</scope>
    <source>
        <strain evidence="1">SC8812_S17_18</strain>
    </source>
</reference>
<dbReference type="PIRSF" id="PIRSF008502">
    <property type="entry name" value="UCP008502"/>
    <property type="match status" value="1"/>
</dbReference>
<dbReference type="SUPFAM" id="SSF160379">
    <property type="entry name" value="SP0830-like"/>
    <property type="match status" value="1"/>
</dbReference>
<organism evidence="2 3">
    <name type="scientific">Candidatus Aeolococcus gillhamiae</name>
    <dbReference type="NCBI Taxonomy" id="3127015"/>
    <lineage>
        <taxon>Bacteria</taxon>
        <taxon>Bacillati</taxon>
        <taxon>Candidatus Dormiibacterota</taxon>
        <taxon>Candidatus Dormibacteria</taxon>
        <taxon>Candidatus Aeolococcales</taxon>
        <taxon>Candidatus Aeolococcaceae</taxon>
        <taxon>Candidatus Aeolococcus</taxon>
    </lineage>
</organism>
<dbReference type="Pfam" id="PF08002">
    <property type="entry name" value="DUF1697"/>
    <property type="match status" value="1"/>
</dbReference>
<reference evidence="2" key="2">
    <citation type="submission" date="2018-05" db="EMBL/GenBank/DDBJ databases">
        <authorList>
            <person name="Ferrari B."/>
        </authorList>
    </citation>
    <scope>NUCLEOTIDE SEQUENCE</scope>
    <source>
        <strain evidence="2">RRmetagenome_bin12</strain>
    </source>
</reference>
<dbReference type="PANTHER" id="PTHR36439">
    <property type="entry name" value="BLL4334 PROTEIN"/>
    <property type="match status" value="1"/>
</dbReference>
<evidence type="ECO:0000313" key="2">
    <source>
        <dbReference type="EMBL" id="PZR80069.1"/>
    </source>
</evidence>
<proteinExistence type="predicted"/>
<accession>A0A934K4M4</accession>
<evidence type="ECO:0000313" key="4">
    <source>
        <dbReference type="Proteomes" id="UP000606991"/>
    </source>
</evidence>
<evidence type="ECO:0000313" key="1">
    <source>
        <dbReference type="EMBL" id="MBJ7595665.1"/>
    </source>
</evidence>
<dbReference type="Proteomes" id="UP000248724">
    <property type="component" value="Unassembled WGS sequence"/>
</dbReference>
<dbReference type="AlphaFoldDB" id="A0A2W5Z3Y8"/>
<dbReference type="Gene3D" id="3.30.70.1280">
    <property type="entry name" value="SP0830-like domains"/>
    <property type="match status" value="1"/>
</dbReference>
<dbReference type="EMBL" id="JAEKNS010000129">
    <property type="protein sequence ID" value="MBJ7595665.1"/>
    <property type="molecule type" value="Genomic_DNA"/>
</dbReference>
<comment type="caution">
    <text evidence="2">The sequence shown here is derived from an EMBL/GenBank/DDBJ whole genome shotgun (WGS) entry which is preliminary data.</text>
</comment>